<accession>A0A9D4MGY4</accession>
<proteinExistence type="predicted"/>
<name>A0A9D4MGY4_DREPO</name>
<dbReference type="EMBL" id="JAIWYP010000002">
    <property type="protein sequence ID" value="KAH3876021.1"/>
    <property type="molecule type" value="Genomic_DNA"/>
</dbReference>
<gene>
    <name evidence="2" type="ORF">DPMN_039301</name>
</gene>
<reference evidence="2" key="2">
    <citation type="submission" date="2020-11" db="EMBL/GenBank/DDBJ databases">
        <authorList>
            <person name="McCartney M.A."/>
            <person name="Auch B."/>
            <person name="Kono T."/>
            <person name="Mallez S."/>
            <person name="Becker A."/>
            <person name="Gohl D.M."/>
            <person name="Silverstein K.A.T."/>
            <person name="Koren S."/>
            <person name="Bechman K.B."/>
            <person name="Herman A."/>
            <person name="Abrahante J.E."/>
            <person name="Garbe J."/>
        </authorList>
    </citation>
    <scope>NUCLEOTIDE SEQUENCE</scope>
    <source>
        <strain evidence="2">Duluth1</strain>
        <tissue evidence="2">Whole animal</tissue>
    </source>
</reference>
<comment type="caution">
    <text evidence="2">The sequence shown here is derived from an EMBL/GenBank/DDBJ whole genome shotgun (WGS) entry which is preliminary data.</text>
</comment>
<organism evidence="2 3">
    <name type="scientific">Dreissena polymorpha</name>
    <name type="common">Zebra mussel</name>
    <name type="synonym">Mytilus polymorpha</name>
    <dbReference type="NCBI Taxonomy" id="45954"/>
    <lineage>
        <taxon>Eukaryota</taxon>
        <taxon>Metazoa</taxon>
        <taxon>Spiralia</taxon>
        <taxon>Lophotrochozoa</taxon>
        <taxon>Mollusca</taxon>
        <taxon>Bivalvia</taxon>
        <taxon>Autobranchia</taxon>
        <taxon>Heteroconchia</taxon>
        <taxon>Euheterodonta</taxon>
        <taxon>Imparidentia</taxon>
        <taxon>Neoheterodontei</taxon>
        <taxon>Myida</taxon>
        <taxon>Dreissenoidea</taxon>
        <taxon>Dreissenidae</taxon>
        <taxon>Dreissena</taxon>
    </lineage>
</organism>
<evidence type="ECO:0000313" key="2">
    <source>
        <dbReference type="EMBL" id="KAH3876021.1"/>
    </source>
</evidence>
<reference evidence="2" key="1">
    <citation type="journal article" date="2019" name="bioRxiv">
        <title>The Genome of the Zebra Mussel, Dreissena polymorpha: A Resource for Invasive Species Research.</title>
        <authorList>
            <person name="McCartney M.A."/>
            <person name="Auch B."/>
            <person name="Kono T."/>
            <person name="Mallez S."/>
            <person name="Zhang Y."/>
            <person name="Obille A."/>
            <person name="Becker A."/>
            <person name="Abrahante J.E."/>
            <person name="Garbe J."/>
            <person name="Badalamenti J.P."/>
            <person name="Herman A."/>
            <person name="Mangelson H."/>
            <person name="Liachko I."/>
            <person name="Sullivan S."/>
            <person name="Sone E.D."/>
            <person name="Koren S."/>
            <person name="Silverstein K.A.T."/>
            <person name="Beckman K.B."/>
            <person name="Gohl D.M."/>
        </authorList>
    </citation>
    <scope>NUCLEOTIDE SEQUENCE</scope>
    <source>
        <strain evidence="2">Duluth1</strain>
        <tissue evidence="2">Whole animal</tissue>
    </source>
</reference>
<keyword evidence="3" id="KW-1185">Reference proteome</keyword>
<dbReference type="Proteomes" id="UP000828390">
    <property type="component" value="Unassembled WGS sequence"/>
</dbReference>
<dbReference type="AlphaFoldDB" id="A0A9D4MGY4"/>
<sequence length="197" mass="22602">MFFQPTRTIFELIHNIIGTNRMTKFHEDRTINVASRVLTRKNAPPPGGHIFQTTKNHFRTHATINVYSRVLTRKKAPPPGGHVFQQTKIIFELCYKDIIGINLLTKFHDDRTINVAYRKSTSRNAPPPGDHVFKKLEPFSILSMALSAQISRPNHEVPPINVASRVLTWRMMKPHDGRRTKGDQKSSGELKCSKYNF</sequence>
<evidence type="ECO:0000256" key="1">
    <source>
        <dbReference type="SAM" id="MobiDB-lite"/>
    </source>
</evidence>
<protein>
    <submittedName>
        <fullName evidence="2">Uncharacterized protein</fullName>
    </submittedName>
</protein>
<evidence type="ECO:0000313" key="3">
    <source>
        <dbReference type="Proteomes" id="UP000828390"/>
    </source>
</evidence>
<feature type="region of interest" description="Disordered" evidence="1">
    <location>
        <begin position="174"/>
        <end position="197"/>
    </location>
</feature>